<comment type="caution">
    <text evidence="1">The sequence shown here is derived from an EMBL/GenBank/DDBJ whole genome shotgun (WGS) entry which is preliminary data.</text>
</comment>
<reference evidence="2" key="1">
    <citation type="journal article" date="2019" name="Int. J. Syst. Evol. Microbiol.">
        <title>The Global Catalogue of Microorganisms (GCM) 10K type strain sequencing project: providing services to taxonomists for standard genome sequencing and annotation.</title>
        <authorList>
            <consortium name="The Broad Institute Genomics Platform"/>
            <consortium name="The Broad Institute Genome Sequencing Center for Infectious Disease"/>
            <person name="Wu L."/>
            <person name="Ma J."/>
        </authorList>
    </citation>
    <scope>NUCLEOTIDE SEQUENCE [LARGE SCALE GENOMIC DNA]</scope>
    <source>
        <strain evidence="2">CCUG 48316</strain>
    </source>
</reference>
<dbReference type="Pfam" id="PF12836">
    <property type="entry name" value="HHH_3"/>
    <property type="match status" value="1"/>
</dbReference>
<dbReference type="EMBL" id="JBHSWN010000001">
    <property type="protein sequence ID" value="MFC6789128.1"/>
    <property type="molecule type" value="Genomic_DNA"/>
</dbReference>
<evidence type="ECO:0000313" key="1">
    <source>
        <dbReference type="EMBL" id="MFC6789128.1"/>
    </source>
</evidence>
<protein>
    <submittedName>
        <fullName evidence="1">Helix-hairpin-helix domain-containing protein</fullName>
    </submittedName>
</protein>
<gene>
    <name evidence="1" type="ORF">ACFQE0_05475</name>
</gene>
<dbReference type="InterPro" id="IPR010994">
    <property type="entry name" value="RuvA_2-like"/>
</dbReference>
<dbReference type="Gene3D" id="1.10.150.280">
    <property type="entry name" value="AF1531-like domain"/>
    <property type="match status" value="1"/>
</dbReference>
<dbReference type="Proteomes" id="UP001596292">
    <property type="component" value="Unassembled WGS sequence"/>
</dbReference>
<keyword evidence="2" id="KW-1185">Reference proteome</keyword>
<proteinExistence type="predicted"/>
<name>A0ABW2BFI6_9HYPH</name>
<organism evidence="1 2">
    <name type="scientific">Methylobacterium komagatae</name>
    <dbReference type="NCBI Taxonomy" id="374425"/>
    <lineage>
        <taxon>Bacteria</taxon>
        <taxon>Pseudomonadati</taxon>
        <taxon>Pseudomonadota</taxon>
        <taxon>Alphaproteobacteria</taxon>
        <taxon>Hyphomicrobiales</taxon>
        <taxon>Methylobacteriaceae</taxon>
        <taxon>Methylobacterium</taxon>
    </lineage>
</organism>
<dbReference type="RefSeq" id="WP_378967836.1">
    <property type="nucleotide sequence ID" value="NZ_JBHSWN010000001.1"/>
</dbReference>
<sequence length="63" mass="6876">MIDLNTATADELDSVSALKGHGFEIVRYREERGRFTSLRQLDEVPGLSGKTDGIADHVMIADG</sequence>
<evidence type="ECO:0000313" key="2">
    <source>
        <dbReference type="Proteomes" id="UP001596292"/>
    </source>
</evidence>
<accession>A0ABW2BFI6</accession>
<dbReference type="SUPFAM" id="SSF47781">
    <property type="entry name" value="RuvA domain 2-like"/>
    <property type="match status" value="1"/>
</dbReference>